<accession>A0A151I9W7</accession>
<organism evidence="1 2">
    <name type="scientific">Cyphomyrmex costatus</name>
    <dbReference type="NCBI Taxonomy" id="456900"/>
    <lineage>
        <taxon>Eukaryota</taxon>
        <taxon>Metazoa</taxon>
        <taxon>Ecdysozoa</taxon>
        <taxon>Arthropoda</taxon>
        <taxon>Hexapoda</taxon>
        <taxon>Insecta</taxon>
        <taxon>Pterygota</taxon>
        <taxon>Neoptera</taxon>
        <taxon>Endopterygota</taxon>
        <taxon>Hymenoptera</taxon>
        <taxon>Apocrita</taxon>
        <taxon>Aculeata</taxon>
        <taxon>Formicoidea</taxon>
        <taxon>Formicidae</taxon>
        <taxon>Myrmicinae</taxon>
        <taxon>Cyphomyrmex</taxon>
    </lineage>
</organism>
<gene>
    <name evidence="1" type="ORF">ALC62_13677</name>
</gene>
<proteinExistence type="predicted"/>
<reference evidence="1 2" key="1">
    <citation type="submission" date="2016-03" db="EMBL/GenBank/DDBJ databases">
        <title>Cyphomyrmex costatus WGS genome.</title>
        <authorList>
            <person name="Nygaard S."/>
            <person name="Hu H."/>
            <person name="Boomsma J."/>
            <person name="Zhang G."/>
        </authorList>
    </citation>
    <scope>NUCLEOTIDE SEQUENCE [LARGE SCALE GENOMIC DNA]</scope>
    <source>
        <strain evidence="1">MS0001</strain>
        <tissue evidence="1">Whole body</tissue>
    </source>
</reference>
<evidence type="ECO:0000313" key="1">
    <source>
        <dbReference type="EMBL" id="KYM95674.1"/>
    </source>
</evidence>
<sequence>SENKGALSVIRKRCGPPTDVITTCVRLKTSTYSRTEDMDNEDVENATYDHYDETEKPLQSFDWYSEIPYIYQDQRFKGQDEFLGGNVAGGPAGRRCLRKTNDFQRITATRRERVSRIYTNIAETVVLVSKYRFLNNINVFAIVVPFCGNRNTD</sequence>
<feature type="non-terminal residue" evidence="1">
    <location>
        <position position="1"/>
    </location>
</feature>
<evidence type="ECO:0000313" key="2">
    <source>
        <dbReference type="Proteomes" id="UP000078542"/>
    </source>
</evidence>
<protein>
    <submittedName>
        <fullName evidence="1">Uncharacterized protein</fullName>
    </submittedName>
</protein>
<dbReference type="Proteomes" id="UP000078542">
    <property type="component" value="Unassembled WGS sequence"/>
</dbReference>
<dbReference type="EMBL" id="KQ978285">
    <property type="protein sequence ID" value="KYM95674.1"/>
    <property type="molecule type" value="Genomic_DNA"/>
</dbReference>
<dbReference type="AlphaFoldDB" id="A0A151I9W7"/>
<name>A0A151I9W7_9HYME</name>
<keyword evidence="2" id="KW-1185">Reference proteome</keyword>